<proteinExistence type="predicted"/>
<reference evidence="1" key="2">
    <citation type="journal article" date="2015" name="Fish Shellfish Immunol.">
        <title>Early steps in the European eel (Anguilla anguilla)-Vibrio vulnificus interaction in the gills: Role of the RtxA13 toxin.</title>
        <authorList>
            <person name="Callol A."/>
            <person name="Pajuelo D."/>
            <person name="Ebbesson L."/>
            <person name="Teles M."/>
            <person name="MacKenzie S."/>
            <person name="Amaro C."/>
        </authorList>
    </citation>
    <scope>NUCLEOTIDE SEQUENCE</scope>
</reference>
<sequence length="48" mass="5483">MIESLLHPDARKIQKVNLKCFPCPSGMQELRPGPLKNVRILKTFFPCS</sequence>
<dbReference type="AlphaFoldDB" id="A0A0E9R330"/>
<reference evidence="1" key="1">
    <citation type="submission" date="2014-11" db="EMBL/GenBank/DDBJ databases">
        <authorList>
            <person name="Amaro Gonzalez C."/>
        </authorList>
    </citation>
    <scope>NUCLEOTIDE SEQUENCE</scope>
</reference>
<accession>A0A0E9R330</accession>
<protein>
    <submittedName>
        <fullName evidence="1">Uncharacterized protein</fullName>
    </submittedName>
</protein>
<organism evidence="1">
    <name type="scientific">Anguilla anguilla</name>
    <name type="common">European freshwater eel</name>
    <name type="synonym">Muraena anguilla</name>
    <dbReference type="NCBI Taxonomy" id="7936"/>
    <lineage>
        <taxon>Eukaryota</taxon>
        <taxon>Metazoa</taxon>
        <taxon>Chordata</taxon>
        <taxon>Craniata</taxon>
        <taxon>Vertebrata</taxon>
        <taxon>Euteleostomi</taxon>
        <taxon>Actinopterygii</taxon>
        <taxon>Neopterygii</taxon>
        <taxon>Teleostei</taxon>
        <taxon>Anguilliformes</taxon>
        <taxon>Anguillidae</taxon>
        <taxon>Anguilla</taxon>
    </lineage>
</organism>
<dbReference type="EMBL" id="GBXM01085048">
    <property type="protein sequence ID" value="JAH23529.1"/>
    <property type="molecule type" value="Transcribed_RNA"/>
</dbReference>
<name>A0A0E9R330_ANGAN</name>
<evidence type="ECO:0000313" key="1">
    <source>
        <dbReference type="EMBL" id="JAH23529.1"/>
    </source>
</evidence>